<accession>A0A8S3D1K7</accession>
<evidence type="ECO:0000313" key="1">
    <source>
        <dbReference type="EMBL" id="CAF4961148.1"/>
    </source>
</evidence>
<reference evidence="1" key="1">
    <citation type="submission" date="2021-02" db="EMBL/GenBank/DDBJ databases">
        <authorList>
            <person name="Nowell W R."/>
        </authorList>
    </citation>
    <scope>NUCLEOTIDE SEQUENCE</scope>
</reference>
<name>A0A8S3D1K7_9BILA</name>
<dbReference type="EMBL" id="CAJOBJ010273072">
    <property type="protein sequence ID" value="CAF5133620.1"/>
    <property type="molecule type" value="Genomic_DNA"/>
</dbReference>
<gene>
    <name evidence="1" type="ORF">BYL167_LOCUS54286</name>
    <name evidence="3" type="ORF">GIL414_LOCUS64131</name>
    <name evidence="2" type="ORF">SMN809_LOCUS62546</name>
</gene>
<dbReference type="Proteomes" id="UP000681967">
    <property type="component" value="Unassembled WGS sequence"/>
</dbReference>
<dbReference type="EMBL" id="CAJOBI010260831">
    <property type="protein sequence ID" value="CAF5121463.1"/>
    <property type="molecule type" value="Genomic_DNA"/>
</dbReference>
<dbReference type="AlphaFoldDB" id="A0A8S3D1K7"/>
<proteinExistence type="predicted"/>
<evidence type="ECO:0000313" key="4">
    <source>
        <dbReference type="Proteomes" id="UP000681967"/>
    </source>
</evidence>
<feature type="non-terminal residue" evidence="1">
    <location>
        <position position="51"/>
    </location>
</feature>
<evidence type="ECO:0000313" key="3">
    <source>
        <dbReference type="EMBL" id="CAF5133620.1"/>
    </source>
</evidence>
<evidence type="ECO:0000313" key="2">
    <source>
        <dbReference type="EMBL" id="CAF5121463.1"/>
    </source>
</evidence>
<protein>
    <submittedName>
        <fullName evidence="1">Uncharacterized protein</fullName>
    </submittedName>
</protein>
<organism evidence="1 4">
    <name type="scientific">Rotaria magnacalcarata</name>
    <dbReference type="NCBI Taxonomy" id="392030"/>
    <lineage>
        <taxon>Eukaryota</taxon>
        <taxon>Metazoa</taxon>
        <taxon>Spiralia</taxon>
        <taxon>Gnathifera</taxon>
        <taxon>Rotifera</taxon>
        <taxon>Eurotatoria</taxon>
        <taxon>Bdelloidea</taxon>
        <taxon>Philodinida</taxon>
        <taxon>Philodinidae</taxon>
        <taxon>Rotaria</taxon>
    </lineage>
</organism>
<comment type="caution">
    <text evidence="1">The sequence shown here is derived from an EMBL/GenBank/DDBJ whole genome shotgun (WGS) entry which is preliminary data.</text>
</comment>
<dbReference type="Proteomes" id="UP000681720">
    <property type="component" value="Unassembled WGS sequence"/>
</dbReference>
<sequence>MEQRLKELVDRERKYLSKRNNEKLLKFKDDISEKQRLTTASTNSPMNNPEV</sequence>
<feature type="non-terminal residue" evidence="1">
    <location>
        <position position="1"/>
    </location>
</feature>
<dbReference type="EMBL" id="CAJOBH010189779">
    <property type="protein sequence ID" value="CAF4961148.1"/>
    <property type="molecule type" value="Genomic_DNA"/>
</dbReference>
<dbReference type="Proteomes" id="UP000676336">
    <property type="component" value="Unassembled WGS sequence"/>
</dbReference>